<reference evidence="1 2" key="1">
    <citation type="submission" date="2016-07" db="EMBL/GenBank/DDBJ databases">
        <title>Pervasive Adenine N6-methylation of Active Genes in Fungi.</title>
        <authorList>
            <consortium name="DOE Joint Genome Institute"/>
            <person name="Mondo S.J."/>
            <person name="Dannebaum R.O."/>
            <person name="Kuo R.C."/>
            <person name="Labutti K."/>
            <person name="Haridas S."/>
            <person name="Kuo A."/>
            <person name="Salamov A."/>
            <person name="Ahrendt S.R."/>
            <person name="Lipzen A."/>
            <person name="Sullivan W."/>
            <person name="Andreopoulos W.B."/>
            <person name="Clum A."/>
            <person name="Lindquist E."/>
            <person name="Daum C."/>
            <person name="Ramamoorthy G.K."/>
            <person name="Gryganskyi A."/>
            <person name="Culley D."/>
            <person name="Magnuson J.K."/>
            <person name="James T.Y."/>
            <person name="O'Malley M.A."/>
            <person name="Stajich J.E."/>
            <person name="Spatafora J.W."/>
            <person name="Visel A."/>
            <person name="Grigoriev I.V."/>
        </authorList>
    </citation>
    <scope>NUCLEOTIDE SEQUENCE [LARGE SCALE GENOMIC DNA]</scope>
    <source>
        <strain evidence="1 2">ATCC 12442</strain>
    </source>
</reference>
<evidence type="ECO:0000313" key="1">
    <source>
        <dbReference type="EMBL" id="ORX73976.1"/>
    </source>
</evidence>
<dbReference type="Proteomes" id="UP000193922">
    <property type="component" value="Unassembled WGS sequence"/>
</dbReference>
<organism evidence="1 2">
    <name type="scientific">Linderina pennispora</name>
    <dbReference type="NCBI Taxonomy" id="61395"/>
    <lineage>
        <taxon>Eukaryota</taxon>
        <taxon>Fungi</taxon>
        <taxon>Fungi incertae sedis</taxon>
        <taxon>Zoopagomycota</taxon>
        <taxon>Kickxellomycotina</taxon>
        <taxon>Kickxellomycetes</taxon>
        <taxon>Kickxellales</taxon>
        <taxon>Kickxellaceae</taxon>
        <taxon>Linderina</taxon>
    </lineage>
</organism>
<accession>A0A1Y1WLA7</accession>
<proteinExistence type="predicted"/>
<dbReference type="EMBL" id="MCFD01000001">
    <property type="protein sequence ID" value="ORX73976.1"/>
    <property type="molecule type" value="Genomic_DNA"/>
</dbReference>
<dbReference type="AlphaFoldDB" id="A0A1Y1WLA7"/>
<comment type="caution">
    <text evidence="1">The sequence shown here is derived from an EMBL/GenBank/DDBJ whole genome shotgun (WGS) entry which is preliminary data.</text>
</comment>
<dbReference type="GeneID" id="63808695"/>
<dbReference type="RefSeq" id="XP_040747187.1">
    <property type="nucleotide sequence ID" value="XM_040892047.1"/>
</dbReference>
<gene>
    <name evidence="1" type="ORF">DL89DRAFT_7551</name>
</gene>
<protein>
    <submittedName>
        <fullName evidence="1">Uncharacterized protein</fullName>
    </submittedName>
</protein>
<keyword evidence="2" id="KW-1185">Reference proteome</keyword>
<name>A0A1Y1WLA7_9FUNG</name>
<sequence length="160" mass="17500">MPPSCSIFLGRRRPCNDQDSMNPRTMRCRSRLLSSLSQPLCPSLAAPKRSRVPRGWVTASQGSAKVRGRRQLSRMAGILLAKRQAIADQWEAELHKMSRCMAAGGDCPTTRIAGAISISSISSTSGHRQETWRSRGGCTLQSLGRRCHEPGSRRAAALVQ</sequence>
<evidence type="ECO:0000313" key="2">
    <source>
        <dbReference type="Proteomes" id="UP000193922"/>
    </source>
</evidence>